<dbReference type="RefSeq" id="WP_224122498.1">
    <property type="nucleotide sequence ID" value="NZ_JAIQZJ010000003.1"/>
</dbReference>
<dbReference type="EMBL" id="JAIQZJ010000003">
    <property type="protein sequence ID" value="MBZ5738126.1"/>
    <property type="molecule type" value="Genomic_DNA"/>
</dbReference>
<dbReference type="Pfam" id="PF13412">
    <property type="entry name" value="HTH_24"/>
    <property type="match status" value="1"/>
</dbReference>
<sequence>MSLTDREQEVVALLRRDPLIGSAEIARALGTTRTAVNVHLSNLGKKGVILGRGYVLSEQQSVVVVGGANMDVKARSRNAVVAATSNPGTASMSAGGVGRNIAENLARLGTRTHLVAAIGADALGDQVLATTSGAGVHVEHVRRSARSTGTYTAVLDADGELVVAVADMAATDELDTDHVHAARELLAAASLVVLDGNLAPATLDLALDLAARAGTRVVLEPVSVPKAAALAPLLVAERPVFAVTPNRDELAALTGLPIRTDRHVTRAVGALHDRGVQLVWVRLGSGGSLLSGPDGDVLLDAVPAEVVDVTGAGDAMLAAFCHALLDGAEPAAAAAYGHAAAALTIASPHTVRPDLTDRLVRSTTA</sequence>
<dbReference type="Gene3D" id="3.40.1190.20">
    <property type="match status" value="1"/>
</dbReference>
<evidence type="ECO:0000313" key="5">
    <source>
        <dbReference type="Proteomes" id="UP000780875"/>
    </source>
</evidence>
<dbReference type="InterPro" id="IPR002173">
    <property type="entry name" value="Carboh/pur_kinase_PfkB_CS"/>
</dbReference>
<dbReference type="InterPro" id="IPR011611">
    <property type="entry name" value="PfkB_dom"/>
</dbReference>
<dbReference type="CDD" id="cd01941">
    <property type="entry name" value="YeiC_kinase_like"/>
    <property type="match status" value="1"/>
</dbReference>
<protein>
    <submittedName>
        <fullName evidence="4">Winged helix-turn-helix transcriptional regulator</fullName>
    </submittedName>
</protein>
<proteinExistence type="predicted"/>
<reference evidence="4 5" key="1">
    <citation type="submission" date="2021-09" db="EMBL/GenBank/DDBJ databases">
        <title>Whole genome sequence of Nocardioides sp. GBK3QG-3.</title>
        <authorList>
            <person name="Tuo L."/>
        </authorList>
    </citation>
    <scope>NUCLEOTIDE SEQUENCE [LARGE SCALE GENOMIC DNA]</scope>
    <source>
        <strain evidence="4 5">GBK3QG-3</strain>
    </source>
</reference>
<organism evidence="4 5">
    <name type="scientific">Nocardioides mangrovi</name>
    <dbReference type="NCBI Taxonomy" id="2874580"/>
    <lineage>
        <taxon>Bacteria</taxon>
        <taxon>Bacillati</taxon>
        <taxon>Actinomycetota</taxon>
        <taxon>Actinomycetes</taxon>
        <taxon>Propionibacteriales</taxon>
        <taxon>Nocardioidaceae</taxon>
        <taxon>Nocardioides</taxon>
    </lineage>
</organism>
<dbReference type="PANTHER" id="PTHR10584:SF166">
    <property type="entry name" value="RIBOKINASE"/>
    <property type="match status" value="1"/>
</dbReference>
<keyword evidence="5" id="KW-1185">Reference proteome</keyword>
<keyword evidence="2" id="KW-0418">Kinase</keyword>
<comment type="caution">
    <text evidence="4">The sequence shown here is derived from an EMBL/GenBank/DDBJ whole genome shotgun (WGS) entry which is preliminary data.</text>
</comment>
<evidence type="ECO:0000259" key="3">
    <source>
        <dbReference type="Pfam" id="PF00294"/>
    </source>
</evidence>
<dbReference type="Gene3D" id="1.10.10.10">
    <property type="entry name" value="Winged helix-like DNA-binding domain superfamily/Winged helix DNA-binding domain"/>
    <property type="match status" value="1"/>
</dbReference>
<evidence type="ECO:0000256" key="2">
    <source>
        <dbReference type="ARBA" id="ARBA00022777"/>
    </source>
</evidence>
<gene>
    <name evidence="4" type="ORF">K8U61_08120</name>
</gene>
<dbReference type="InterPro" id="IPR029056">
    <property type="entry name" value="Ribokinase-like"/>
</dbReference>
<accession>A0ABS7UBL7</accession>
<dbReference type="SUPFAM" id="SSF46785">
    <property type="entry name" value="Winged helix' DNA-binding domain"/>
    <property type="match status" value="1"/>
</dbReference>
<dbReference type="Pfam" id="PF00294">
    <property type="entry name" value="PfkB"/>
    <property type="match status" value="1"/>
</dbReference>
<dbReference type="InterPro" id="IPR036388">
    <property type="entry name" value="WH-like_DNA-bd_sf"/>
</dbReference>
<dbReference type="Proteomes" id="UP000780875">
    <property type="component" value="Unassembled WGS sequence"/>
</dbReference>
<evidence type="ECO:0000313" key="4">
    <source>
        <dbReference type="EMBL" id="MBZ5738126.1"/>
    </source>
</evidence>
<dbReference type="SUPFAM" id="SSF53613">
    <property type="entry name" value="Ribokinase-like"/>
    <property type="match status" value="1"/>
</dbReference>
<name>A0ABS7UBL7_9ACTN</name>
<dbReference type="PANTHER" id="PTHR10584">
    <property type="entry name" value="SUGAR KINASE"/>
    <property type="match status" value="1"/>
</dbReference>
<evidence type="ECO:0000256" key="1">
    <source>
        <dbReference type="ARBA" id="ARBA00022679"/>
    </source>
</evidence>
<dbReference type="PROSITE" id="PS00583">
    <property type="entry name" value="PFKB_KINASES_1"/>
    <property type="match status" value="1"/>
</dbReference>
<dbReference type="InterPro" id="IPR036390">
    <property type="entry name" value="WH_DNA-bd_sf"/>
</dbReference>
<feature type="domain" description="Carbohydrate kinase PfkB" evidence="3">
    <location>
        <begin position="60"/>
        <end position="352"/>
    </location>
</feature>
<keyword evidence="1" id="KW-0808">Transferase</keyword>